<evidence type="ECO:0000256" key="1">
    <source>
        <dbReference type="SAM" id="Phobius"/>
    </source>
</evidence>
<protein>
    <submittedName>
        <fullName evidence="2">DUF3290 domain-containing protein</fullName>
    </submittedName>
</protein>
<feature type="transmembrane region" description="Helical" evidence="1">
    <location>
        <begin position="20"/>
        <end position="39"/>
    </location>
</feature>
<dbReference type="InterPro" id="IPR021707">
    <property type="entry name" value="DUF3290"/>
</dbReference>
<keyword evidence="1" id="KW-0812">Transmembrane</keyword>
<dbReference type="Pfam" id="PF11694">
    <property type="entry name" value="DUF3290"/>
    <property type="match status" value="1"/>
</dbReference>
<dbReference type="EMBL" id="CP093366">
    <property type="protein sequence ID" value="UQS82713.1"/>
    <property type="molecule type" value="Genomic_DNA"/>
</dbReference>
<keyword evidence="1" id="KW-0472">Membrane</keyword>
<evidence type="ECO:0000313" key="2">
    <source>
        <dbReference type="EMBL" id="UQS82713.1"/>
    </source>
</evidence>
<reference evidence="2" key="1">
    <citation type="journal article" date="2022" name="Int. J. Syst. Evol. Microbiol.">
        <title>Apilactobacillus apisilvae sp. nov., Nicolia spurrieriana gen. nov. sp. nov., Bombilactobacillus folatiphilus sp. nov. and Bombilactobacillus thymidiniphilus sp. nov., four new lactic acid bacterial isolates from stingless bees Tetragonula carbonaria and Austroplebeia australis.</title>
        <authorList>
            <person name="Oliphant S.A."/>
            <person name="Watson-Haigh N.S."/>
            <person name="Sumby K.M."/>
            <person name="Gardner J."/>
            <person name="Groom S."/>
            <person name="Jiranek V."/>
        </authorList>
    </citation>
    <scope>NUCLEOTIDE SEQUENCE</scope>
    <source>
        <strain evidence="2">SG4_D2</strain>
    </source>
</reference>
<dbReference type="RefSeq" id="WP_249514991.1">
    <property type="nucleotide sequence ID" value="NZ_CP093366.1"/>
</dbReference>
<proteinExistence type="predicted"/>
<gene>
    <name evidence="2" type="ORF">MOO45_03470</name>
</gene>
<keyword evidence="1" id="KW-1133">Transmembrane helix</keyword>
<organism evidence="2 3">
    <name type="scientific">Bombilactobacillus folatiphilus</name>
    <dbReference type="NCBI Taxonomy" id="2923362"/>
    <lineage>
        <taxon>Bacteria</taxon>
        <taxon>Bacillati</taxon>
        <taxon>Bacillota</taxon>
        <taxon>Bacilli</taxon>
        <taxon>Lactobacillales</taxon>
        <taxon>Lactobacillaceae</taxon>
        <taxon>Bombilactobacillus</taxon>
    </lineage>
</organism>
<keyword evidence="3" id="KW-1185">Reference proteome</keyword>
<dbReference type="Proteomes" id="UP000831495">
    <property type="component" value="Chromosome"/>
</dbReference>
<name>A0ABY4PAD9_9LACO</name>
<sequence>MSNFYTYDYLTRQPNRMSAIMIFISVILLGIIIISLLLFLKHRDDGKYRELTIITILALLLTLTIQYDNWTQDRNSINGNGQVAGLMKQVAHTKKTNVHQIYSNSTALEDGMLLKVKSQIFKVQLNADNSSFEITKVHLTNPQINVINH</sequence>
<evidence type="ECO:0000313" key="3">
    <source>
        <dbReference type="Proteomes" id="UP000831495"/>
    </source>
</evidence>
<accession>A0ABY4PAD9</accession>